<gene>
    <name evidence="3" type="ORF">ENR15_18680</name>
</gene>
<feature type="signal peptide" evidence="2">
    <location>
        <begin position="1"/>
        <end position="27"/>
    </location>
</feature>
<protein>
    <recommendedName>
        <fullName evidence="4">PEP-CTERM sorting domain-containing protein</fullName>
    </recommendedName>
</protein>
<evidence type="ECO:0000313" key="3">
    <source>
        <dbReference type="EMBL" id="HGG02605.1"/>
    </source>
</evidence>
<feature type="region of interest" description="Disordered" evidence="1">
    <location>
        <begin position="261"/>
        <end position="288"/>
    </location>
</feature>
<name>A0A7C3ZMK2_9CYAN</name>
<keyword evidence="2" id="KW-0732">Signal</keyword>
<sequence length="312" mass="31996">MKSIKTIIGASAATLGFITLNGPAAMAGSLANGTAFTLFLECLNDGVGLVVNNSKVDQFGWQYALDNNKDGTGVNRDDRNYEIYGVGLRETANEIWFTVNANMPLWGNTYSGAADGNVGWGDLFVDLGGTNFASASNAGSLFGVRFAGTNDSGVNQVGVYSGVKSTSVASSNAGYSSLSSHDSHATNWGGAPSLGDLDGTGYYGSNLNQTSIGSGNYEGGISYLSSSDLAGAGYNGGQFGGQQTIGFKFLKSLILGEPVAQTPAEPETPAGDLGTVPGSGSGADAQQVPEPVSMGLLGVIGFGWAKRKFRKQ</sequence>
<evidence type="ECO:0000256" key="2">
    <source>
        <dbReference type="SAM" id="SignalP"/>
    </source>
</evidence>
<evidence type="ECO:0000256" key="1">
    <source>
        <dbReference type="SAM" id="MobiDB-lite"/>
    </source>
</evidence>
<dbReference type="AlphaFoldDB" id="A0A7C3ZMK2"/>
<feature type="chain" id="PRO_5027738719" description="PEP-CTERM sorting domain-containing protein" evidence="2">
    <location>
        <begin position="28"/>
        <end position="312"/>
    </location>
</feature>
<comment type="caution">
    <text evidence="3">The sequence shown here is derived from an EMBL/GenBank/DDBJ whole genome shotgun (WGS) entry which is preliminary data.</text>
</comment>
<evidence type="ECO:0008006" key="4">
    <source>
        <dbReference type="Google" id="ProtNLM"/>
    </source>
</evidence>
<accession>A0A7C3ZMK2</accession>
<dbReference type="NCBIfam" id="NF041930">
    <property type="entry name" value="Xrt_dep_XDD3"/>
    <property type="match status" value="1"/>
</dbReference>
<proteinExistence type="predicted"/>
<dbReference type="EMBL" id="DSPX01000194">
    <property type="protein sequence ID" value="HGG02605.1"/>
    <property type="molecule type" value="Genomic_DNA"/>
</dbReference>
<reference evidence="3" key="1">
    <citation type="journal article" date="2020" name="mSystems">
        <title>Genome- and Community-Level Interaction Insights into Carbon Utilization and Element Cycling Functions of Hydrothermarchaeota in Hydrothermal Sediment.</title>
        <authorList>
            <person name="Zhou Z."/>
            <person name="Liu Y."/>
            <person name="Xu W."/>
            <person name="Pan J."/>
            <person name="Luo Z.H."/>
            <person name="Li M."/>
        </authorList>
    </citation>
    <scope>NUCLEOTIDE SEQUENCE [LARGE SCALE GENOMIC DNA]</scope>
    <source>
        <strain evidence="3">SpSt-374</strain>
    </source>
</reference>
<organism evidence="3">
    <name type="scientific">Planktothricoides sp. SpSt-374</name>
    <dbReference type="NCBI Taxonomy" id="2282167"/>
    <lineage>
        <taxon>Bacteria</taxon>
        <taxon>Bacillati</taxon>
        <taxon>Cyanobacteriota</taxon>
        <taxon>Cyanophyceae</taxon>
        <taxon>Oscillatoriophycideae</taxon>
        <taxon>Oscillatoriales</taxon>
        <taxon>Oscillatoriaceae</taxon>
        <taxon>Planktothricoides</taxon>
    </lineage>
</organism>